<dbReference type="SUPFAM" id="SSF141371">
    <property type="entry name" value="PilZ domain-like"/>
    <property type="match status" value="1"/>
</dbReference>
<dbReference type="AlphaFoldDB" id="A0A317MXN0"/>
<accession>A0A317MXN0</accession>
<gene>
    <name evidence="2" type="ORF">C7443_103312</name>
</gene>
<sequence>MVATQEEVLWNCRSALAAAVGAGSPDDRVVQALAALVLGHPSPMELEEVIAAGIAAGYPSGALLKTLLRCQLFDLEALLADAQERTPLEALDALRTLFLQHQQIHNAFIERFGEHAAEGADDGSALRARAEHDAQLLHALQAQWRANGQVEFFNYFRELQVPATAPFVDLDEYYLTVGRTPRLSTVLAAGERGCIVYAPTDDPGRLVRFERYAASADALVLRIAGLRDHPQGLRQRLRVEVPGEAVFRLQLPDGEAPTAYLRDFSVSGMRLDVSGVARLRPGIQVQCSGSLGTRLRKIELTMTVLVRWTTAVGDVTRIGVELVQQQGHRELLDRLVREYEQEAIKALNMIAQD</sequence>
<evidence type="ECO:0000313" key="2">
    <source>
        <dbReference type="EMBL" id="PWV63387.1"/>
    </source>
</evidence>
<comment type="caution">
    <text evidence="2">The sequence shown here is derived from an EMBL/GenBank/DDBJ whole genome shotgun (WGS) entry which is preliminary data.</text>
</comment>
<organism evidence="2 3">
    <name type="scientific">Plasticicumulans acidivorans</name>
    <dbReference type="NCBI Taxonomy" id="886464"/>
    <lineage>
        <taxon>Bacteria</taxon>
        <taxon>Pseudomonadati</taxon>
        <taxon>Pseudomonadota</taxon>
        <taxon>Gammaproteobacteria</taxon>
        <taxon>Candidatus Competibacteraceae</taxon>
        <taxon>Plasticicumulans</taxon>
    </lineage>
</organism>
<feature type="domain" description="PilZ" evidence="1">
    <location>
        <begin position="234"/>
        <end position="337"/>
    </location>
</feature>
<proteinExistence type="predicted"/>
<name>A0A317MXN0_9GAMM</name>
<dbReference type="GO" id="GO:0035438">
    <property type="term" value="F:cyclic-di-GMP binding"/>
    <property type="evidence" value="ECO:0007669"/>
    <property type="project" value="InterPro"/>
</dbReference>
<evidence type="ECO:0000259" key="1">
    <source>
        <dbReference type="Pfam" id="PF07238"/>
    </source>
</evidence>
<dbReference type="InterPro" id="IPR009875">
    <property type="entry name" value="PilZ_domain"/>
</dbReference>
<reference evidence="2 3" key="1">
    <citation type="submission" date="2018-05" db="EMBL/GenBank/DDBJ databases">
        <title>Genomic Encyclopedia of Type Strains, Phase IV (KMG-IV): sequencing the most valuable type-strain genomes for metagenomic binning, comparative biology and taxonomic classification.</title>
        <authorList>
            <person name="Goeker M."/>
        </authorList>
    </citation>
    <scope>NUCLEOTIDE SEQUENCE [LARGE SCALE GENOMIC DNA]</scope>
    <source>
        <strain evidence="2 3">DSM 23606</strain>
    </source>
</reference>
<dbReference type="Pfam" id="PF07238">
    <property type="entry name" value="PilZ"/>
    <property type="match status" value="1"/>
</dbReference>
<keyword evidence="3" id="KW-1185">Reference proteome</keyword>
<evidence type="ECO:0000313" key="3">
    <source>
        <dbReference type="Proteomes" id="UP000246569"/>
    </source>
</evidence>
<dbReference type="Proteomes" id="UP000246569">
    <property type="component" value="Unassembled WGS sequence"/>
</dbReference>
<dbReference type="EMBL" id="QGTJ01000003">
    <property type="protein sequence ID" value="PWV63387.1"/>
    <property type="molecule type" value="Genomic_DNA"/>
</dbReference>
<protein>
    <submittedName>
        <fullName evidence="2">PilZ domain-containing protein</fullName>
    </submittedName>
</protein>
<dbReference type="Gene3D" id="2.40.10.220">
    <property type="entry name" value="predicted glycosyltransferase like domains"/>
    <property type="match status" value="1"/>
</dbReference>